<feature type="non-terminal residue" evidence="1">
    <location>
        <position position="1"/>
    </location>
</feature>
<dbReference type="PANTHER" id="PTHR21974">
    <property type="entry name" value="RE15880P"/>
    <property type="match status" value="1"/>
</dbReference>
<sequence length="284" mass="31223">AARHRELLHALAEADHAKPALAQQKRFIAELEAEVAASNAHVKAVDSRRKEEFKEHAKYRDSLVKRLAYKATALAAQLAVRHAHTQTQLDALYNSLFAGSTPAFPDEDATEKPAAAALHTYQTARSAAEAEAHAVRLLSQGQQHFRTALALIEEAPGNSRVDMFGGGAEVQVAAARAKAQQARAMSPPGAVADLPDAPINLVRDVFFDDIFTDMAFHDEIKLSRAGVEAAARAMDGLVVDALRRHGMLEAEVREREVREFLRRLLGSEVYRLFGVLLLFYGWRV</sequence>
<accession>A0AAE0N7Q0</accession>
<organism evidence="1 2">
    <name type="scientific">Lasiosphaeria ovina</name>
    <dbReference type="NCBI Taxonomy" id="92902"/>
    <lineage>
        <taxon>Eukaryota</taxon>
        <taxon>Fungi</taxon>
        <taxon>Dikarya</taxon>
        <taxon>Ascomycota</taxon>
        <taxon>Pezizomycotina</taxon>
        <taxon>Sordariomycetes</taxon>
        <taxon>Sordariomycetidae</taxon>
        <taxon>Sordariales</taxon>
        <taxon>Lasiosphaeriaceae</taxon>
        <taxon>Lasiosphaeria</taxon>
    </lineage>
</organism>
<evidence type="ECO:0000313" key="1">
    <source>
        <dbReference type="EMBL" id="KAK3373183.1"/>
    </source>
</evidence>
<dbReference type="Proteomes" id="UP001287356">
    <property type="component" value="Unassembled WGS sequence"/>
</dbReference>
<dbReference type="EMBL" id="JAULSN010000004">
    <property type="protein sequence ID" value="KAK3373183.1"/>
    <property type="molecule type" value="Genomic_DNA"/>
</dbReference>
<protein>
    <submittedName>
        <fullName evidence="1">Uncharacterized protein</fullName>
    </submittedName>
</protein>
<keyword evidence="2" id="KW-1185">Reference proteome</keyword>
<comment type="caution">
    <text evidence="1">The sequence shown here is derived from an EMBL/GenBank/DDBJ whole genome shotgun (WGS) entry which is preliminary data.</text>
</comment>
<proteinExistence type="predicted"/>
<dbReference type="AlphaFoldDB" id="A0AAE0N7Q0"/>
<gene>
    <name evidence="1" type="ORF">B0T24DRAFT_528272</name>
</gene>
<reference evidence="1" key="2">
    <citation type="submission" date="2023-06" db="EMBL/GenBank/DDBJ databases">
        <authorList>
            <consortium name="Lawrence Berkeley National Laboratory"/>
            <person name="Haridas S."/>
            <person name="Hensen N."/>
            <person name="Bonometti L."/>
            <person name="Westerberg I."/>
            <person name="Brannstrom I.O."/>
            <person name="Guillou S."/>
            <person name="Cros-Aarteil S."/>
            <person name="Calhoun S."/>
            <person name="Kuo A."/>
            <person name="Mondo S."/>
            <person name="Pangilinan J."/>
            <person name="Riley R."/>
            <person name="Labutti K."/>
            <person name="Andreopoulos B."/>
            <person name="Lipzen A."/>
            <person name="Chen C."/>
            <person name="Yanf M."/>
            <person name="Daum C."/>
            <person name="Ng V."/>
            <person name="Clum A."/>
            <person name="Steindorff A."/>
            <person name="Ohm R."/>
            <person name="Martin F."/>
            <person name="Silar P."/>
            <person name="Natvig D."/>
            <person name="Lalanne C."/>
            <person name="Gautier V."/>
            <person name="Ament-Velasquez S.L."/>
            <person name="Kruys A."/>
            <person name="Hutchinson M.I."/>
            <person name="Powell A.J."/>
            <person name="Barry K."/>
            <person name="Miller A.N."/>
            <person name="Grigoriev I.V."/>
            <person name="Debuchy R."/>
            <person name="Gladieux P."/>
            <person name="Thoren M.H."/>
            <person name="Johannesson H."/>
        </authorList>
    </citation>
    <scope>NUCLEOTIDE SEQUENCE</scope>
    <source>
        <strain evidence="1">CBS 958.72</strain>
    </source>
</reference>
<name>A0AAE0N7Q0_9PEZI</name>
<reference evidence="1" key="1">
    <citation type="journal article" date="2023" name="Mol. Phylogenet. Evol.">
        <title>Genome-scale phylogeny and comparative genomics of the fungal order Sordariales.</title>
        <authorList>
            <person name="Hensen N."/>
            <person name="Bonometti L."/>
            <person name="Westerberg I."/>
            <person name="Brannstrom I.O."/>
            <person name="Guillou S."/>
            <person name="Cros-Aarteil S."/>
            <person name="Calhoun S."/>
            <person name="Haridas S."/>
            <person name="Kuo A."/>
            <person name="Mondo S."/>
            <person name="Pangilinan J."/>
            <person name="Riley R."/>
            <person name="LaButti K."/>
            <person name="Andreopoulos B."/>
            <person name="Lipzen A."/>
            <person name="Chen C."/>
            <person name="Yan M."/>
            <person name="Daum C."/>
            <person name="Ng V."/>
            <person name="Clum A."/>
            <person name="Steindorff A."/>
            <person name="Ohm R.A."/>
            <person name="Martin F."/>
            <person name="Silar P."/>
            <person name="Natvig D.O."/>
            <person name="Lalanne C."/>
            <person name="Gautier V."/>
            <person name="Ament-Velasquez S.L."/>
            <person name="Kruys A."/>
            <person name="Hutchinson M.I."/>
            <person name="Powell A.J."/>
            <person name="Barry K."/>
            <person name="Miller A.N."/>
            <person name="Grigoriev I.V."/>
            <person name="Debuchy R."/>
            <person name="Gladieux P."/>
            <person name="Hiltunen Thoren M."/>
            <person name="Johannesson H."/>
        </authorList>
    </citation>
    <scope>NUCLEOTIDE SEQUENCE</scope>
    <source>
        <strain evidence="1">CBS 958.72</strain>
    </source>
</reference>
<evidence type="ECO:0000313" key="2">
    <source>
        <dbReference type="Proteomes" id="UP001287356"/>
    </source>
</evidence>
<dbReference type="PANTHER" id="PTHR21974:SF2">
    <property type="entry name" value="RE15880P"/>
    <property type="match status" value="1"/>
</dbReference>